<evidence type="ECO:0008006" key="4">
    <source>
        <dbReference type="Google" id="ProtNLM"/>
    </source>
</evidence>
<name>A0A1D2QSU7_9GAMM</name>
<gene>
    <name evidence="2" type="ORF">AB835_02675</name>
</gene>
<accession>A0A1D2QSU7</accession>
<reference evidence="2 3" key="1">
    <citation type="journal article" date="2016" name="Appl. Environ. Microbiol.">
        <title>Lack of Overt Genome Reduction in the Bryostatin-Producing Bryozoan Symbiont "Candidatus Endobugula sertula".</title>
        <authorList>
            <person name="Miller I.J."/>
            <person name="Vanee N."/>
            <person name="Fong S.S."/>
            <person name="Lim-Fong G.E."/>
            <person name="Kwan J.C."/>
        </authorList>
    </citation>
    <scope>NUCLEOTIDE SEQUENCE [LARGE SCALE GENOMIC DNA]</scope>
    <source>
        <strain evidence="2">AB1-4</strain>
    </source>
</reference>
<feature type="region of interest" description="Disordered" evidence="1">
    <location>
        <begin position="235"/>
        <end position="255"/>
    </location>
</feature>
<dbReference type="AlphaFoldDB" id="A0A1D2QSU7"/>
<organism evidence="2 3">
    <name type="scientific">Candidatus Endobugula sertula</name>
    <name type="common">Bugula neritina bacterial symbiont</name>
    <dbReference type="NCBI Taxonomy" id="62101"/>
    <lineage>
        <taxon>Bacteria</taxon>
        <taxon>Pseudomonadati</taxon>
        <taxon>Pseudomonadota</taxon>
        <taxon>Gammaproteobacteria</taxon>
        <taxon>Cellvibrionales</taxon>
        <taxon>Cellvibrionaceae</taxon>
        <taxon>Candidatus Endobugula</taxon>
    </lineage>
</organism>
<evidence type="ECO:0000313" key="3">
    <source>
        <dbReference type="Proteomes" id="UP000242502"/>
    </source>
</evidence>
<proteinExistence type="predicted"/>
<sequence>MTTFASLIILIAIAAISMGVVAYSNYKVEQNKKINVTLERMKVRVEELEDVVLVLDTLCEKRIIPRLVNDEIIENYEIMLQLNPKAGYLNAGLSNAQLRFNELSDESAHRHISRICKSDAQIARYQAYLAESLKILRKQQTENKISSYELQDFSLEIEWLQLQIKVITNIVQGHKAYIKQDILTANAFYKKAQTELIKSSHPDERRHQMISQVADVLFGRRKSLDIELMPESEFNPDLISEKNNSDSDKDKTAAS</sequence>
<evidence type="ECO:0000256" key="1">
    <source>
        <dbReference type="SAM" id="MobiDB-lite"/>
    </source>
</evidence>
<protein>
    <recommendedName>
        <fullName evidence="4">DNA topoisomerase I</fullName>
    </recommendedName>
</protein>
<dbReference type="EMBL" id="MDLC01000006">
    <property type="protein sequence ID" value="ODS24649.1"/>
    <property type="molecule type" value="Genomic_DNA"/>
</dbReference>
<evidence type="ECO:0000313" key="2">
    <source>
        <dbReference type="EMBL" id="ODS24649.1"/>
    </source>
</evidence>
<comment type="caution">
    <text evidence="2">The sequence shown here is derived from an EMBL/GenBank/DDBJ whole genome shotgun (WGS) entry which is preliminary data.</text>
</comment>
<dbReference type="Proteomes" id="UP000242502">
    <property type="component" value="Unassembled WGS sequence"/>
</dbReference>
<feature type="compositionally biased region" description="Basic and acidic residues" evidence="1">
    <location>
        <begin position="239"/>
        <end position="255"/>
    </location>
</feature>